<organism evidence="1 2">
    <name type="scientific">Catenuloplanes niger</name>
    <dbReference type="NCBI Taxonomy" id="587534"/>
    <lineage>
        <taxon>Bacteria</taxon>
        <taxon>Bacillati</taxon>
        <taxon>Actinomycetota</taxon>
        <taxon>Actinomycetes</taxon>
        <taxon>Micromonosporales</taxon>
        <taxon>Micromonosporaceae</taxon>
        <taxon>Catenuloplanes</taxon>
    </lineage>
</organism>
<evidence type="ECO:0000313" key="2">
    <source>
        <dbReference type="Proteomes" id="UP001183629"/>
    </source>
</evidence>
<reference evidence="1 2" key="1">
    <citation type="submission" date="2023-07" db="EMBL/GenBank/DDBJ databases">
        <title>Sequencing the genomes of 1000 actinobacteria strains.</title>
        <authorList>
            <person name="Klenk H.-P."/>
        </authorList>
    </citation>
    <scope>NUCLEOTIDE SEQUENCE [LARGE SCALE GENOMIC DNA]</scope>
    <source>
        <strain evidence="1 2">DSM 44711</strain>
    </source>
</reference>
<dbReference type="RefSeq" id="WP_310409642.1">
    <property type="nucleotide sequence ID" value="NZ_JAVDYC010000001.1"/>
</dbReference>
<name>A0AAE4CQX4_9ACTN</name>
<dbReference type="AlphaFoldDB" id="A0AAE4CQX4"/>
<proteinExistence type="predicted"/>
<comment type="caution">
    <text evidence="1">The sequence shown here is derived from an EMBL/GenBank/DDBJ whole genome shotgun (WGS) entry which is preliminary data.</text>
</comment>
<evidence type="ECO:0000313" key="1">
    <source>
        <dbReference type="EMBL" id="MDR7320937.1"/>
    </source>
</evidence>
<protein>
    <submittedName>
        <fullName evidence="1">Uncharacterized protein</fullName>
    </submittedName>
</protein>
<gene>
    <name evidence="1" type="ORF">J2S44_001187</name>
</gene>
<accession>A0AAE4CQX4</accession>
<dbReference type="EMBL" id="JAVDYC010000001">
    <property type="protein sequence ID" value="MDR7320937.1"/>
    <property type="molecule type" value="Genomic_DNA"/>
</dbReference>
<keyword evidence="2" id="KW-1185">Reference proteome</keyword>
<dbReference type="Proteomes" id="UP001183629">
    <property type="component" value="Unassembled WGS sequence"/>
</dbReference>
<sequence length="68" mass="7407">MSIGGVTRLPEVDRAALVREDVSWGLPEPAAAERVHELLERLRDVLRDGDGTVPAMRMVTERVAGLLG</sequence>